<dbReference type="AlphaFoldDB" id="A0A5N6P199"/>
<name>A0A5N6P199_9ASTR</name>
<gene>
    <name evidence="1" type="ORF">E3N88_14374</name>
</gene>
<dbReference type="Proteomes" id="UP000326396">
    <property type="component" value="Linkage Group LG15"/>
</dbReference>
<protein>
    <submittedName>
        <fullName evidence="1">Uncharacterized protein</fullName>
    </submittedName>
</protein>
<proteinExistence type="predicted"/>
<evidence type="ECO:0000313" key="2">
    <source>
        <dbReference type="Proteomes" id="UP000326396"/>
    </source>
</evidence>
<reference evidence="1 2" key="1">
    <citation type="submission" date="2019-05" db="EMBL/GenBank/DDBJ databases">
        <title>Mikania micrantha, genome provides insights into the molecular mechanism of rapid growth.</title>
        <authorList>
            <person name="Liu B."/>
        </authorList>
    </citation>
    <scope>NUCLEOTIDE SEQUENCE [LARGE SCALE GENOMIC DNA]</scope>
    <source>
        <strain evidence="1">NLD-2019</strain>
        <tissue evidence="1">Leaf</tissue>
    </source>
</reference>
<sequence>MVAPVFILGKYGCSRTRYGVSMMLLPYSLRGKYDVAPVHRYGVSMMLLPYSLRGKYDVAPVLVTGTCYWVSMGLQNASAG</sequence>
<dbReference type="EMBL" id="SZYD01000007">
    <property type="protein sequence ID" value="KAD5803014.1"/>
    <property type="molecule type" value="Genomic_DNA"/>
</dbReference>
<comment type="caution">
    <text evidence="1">The sequence shown here is derived from an EMBL/GenBank/DDBJ whole genome shotgun (WGS) entry which is preliminary data.</text>
</comment>
<evidence type="ECO:0000313" key="1">
    <source>
        <dbReference type="EMBL" id="KAD5803014.1"/>
    </source>
</evidence>
<organism evidence="1 2">
    <name type="scientific">Mikania micrantha</name>
    <name type="common">bitter vine</name>
    <dbReference type="NCBI Taxonomy" id="192012"/>
    <lineage>
        <taxon>Eukaryota</taxon>
        <taxon>Viridiplantae</taxon>
        <taxon>Streptophyta</taxon>
        <taxon>Embryophyta</taxon>
        <taxon>Tracheophyta</taxon>
        <taxon>Spermatophyta</taxon>
        <taxon>Magnoliopsida</taxon>
        <taxon>eudicotyledons</taxon>
        <taxon>Gunneridae</taxon>
        <taxon>Pentapetalae</taxon>
        <taxon>asterids</taxon>
        <taxon>campanulids</taxon>
        <taxon>Asterales</taxon>
        <taxon>Asteraceae</taxon>
        <taxon>Asteroideae</taxon>
        <taxon>Heliantheae alliance</taxon>
        <taxon>Eupatorieae</taxon>
        <taxon>Mikania</taxon>
    </lineage>
</organism>
<keyword evidence="2" id="KW-1185">Reference proteome</keyword>
<accession>A0A5N6P199</accession>